<dbReference type="Proteomes" id="UP000036681">
    <property type="component" value="Unplaced"/>
</dbReference>
<sequence length="79" mass="8654">MARILRKKFEKENVGEEACCAYRHASQLLPDALANNFQSIADSLCRFGSEQSVDVRGAYNAHGTTGKAHNSKLNAVEVD</sequence>
<protein>
    <submittedName>
        <fullName evidence="2">DUF4371 domain-containing protein</fullName>
    </submittedName>
</protein>
<name>A0A0M3HZ99_ASCLU</name>
<proteinExistence type="predicted"/>
<dbReference type="WBParaSite" id="ALUE_0000899101-mRNA-1">
    <property type="protein sequence ID" value="ALUE_0000899101-mRNA-1"/>
    <property type="gene ID" value="ALUE_0000899101"/>
</dbReference>
<keyword evidence="1" id="KW-1185">Reference proteome</keyword>
<accession>A0A0M3HZ99</accession>
<reference evidence="2" key="1">
    <citation type="submission" date="2017-02" db="UniProtKB">
        <authorList>
            <consortium name="WormBaseParasite"/>
        </authorList>
    </citation>
    <scope>IDENTIFICATION</scope>
</reference>
<evidence type="ECO:0000313" key="2">
    <source>
        <dbReference type="WBParaSite" id="ALUE_0000899101-mRNA-1"/>
    </source>
</evidence>
<evidence type="ECO:0000313" key="1">
    <source>
        <dbReference type="Proteomes" id="UP000036681"/>
    </source>
</evidence>
<organism evidence="1 2">
    <name type="scientific">Ascaris lumbricoides</name>
    <name type="common">Giant roundworm</name>
    <dbReference type="NCBI Taxonomy" id="6252"/>
    <lineage>
        <taxon>Eukaryota</taxon>
        <taxon>Metazoa</taxon>
        <taxon>Ecdysozoa</taxon>
        <taxon>Nematoda</taxon>
        <taxon>Chromadorea</taxon>
        <taxon>Rhabditida</taxon>
        <taxon>Spirurina</taxon>
        <taxon>Ascaridomorpha</taxon>
        <taxon>Ascaridoidea</taxon>
        <taxon>Ascarididae</taxon>
        <taxon>Ascaris</taxon>
    </lineage>
</organism>
<dbReference type="AlphaFoldDB" id="A0A0M3HZ99"/>